<keyword evidence="3" id="KW-1185">Reference proteome</keyword>
<dbReference type="Gene3D" id="3.90.1200.10">
    <property type="match status" value="1"/>
</dbReference>
<dbReference type="InterPro" id="IPR011009">
    <property type="entry name" value="Kinase-like_dom_sf"/>
</dbReference>
<protein>
    <recommendedName>
        <fullName evidence="1">Aminoglycoside phosphotransferase domain-containing protein</fullName>
    </recommendedName>
</protein>
<dbReference type="AlphaFoldDB" id="A0A8J3X9A8"/>
<evidence type="ECO:0000313" key="3">
    <source>
        <dbReference type="Proteomes" id="UP000650628"/>
    </source>
</evidence>
<proteinExistence type="predicted"/>
<evidence type="ECO:0000313" key="2">
    <source>
        <dbReference type="EMBL" id="GII28368.1"/>
    </source>
</evidence>
<dbReference type="SUPFAM" id="SSF56112">
    <property type="entry name" value="Protein kinase-like (PK-like)"/>
    <property type="match status" value="1"/>
</dbReference>
<organism evidence="2 3">
    <name type="scientific">Planotetraspora mira</name>
    <dbReference type="NCBI Taxonomy" id="58121"/>
    <lineage>
        <taxon>Bacteria</taxon>
        <taxon>Bacillati</taxon>
        <taxon>Actinomycetota</taxon>
        <taxon>Actinomycetes</taxon>
        <taxon>Streptosporangiales</taxon>
        <taxon>Streptosporangiaceae</taxon>
        <taxon>Planotetraspora</taxon>
    </lineage>
</organism>
<name>A0A8J3X9A8_9ACTN</name>
<sequence>MPGDHAQHGTAGPDDLAVVNRATGRAWSVLGRLTGGRSDIVQLLGHGRARAVLKIKHGAWWAAQLERAAELVDALRAAGYPTPPVLGFGPLGGDRFYLATEFVPGVQPAGLDAGLARDVLAAVDLHSAVRPPEIRDWSTMITEFLNGGIAEHRFHPRLASLADRALALVPRPVPALPSGDFVHGDFTTRNLLARGPRLSAVVDVEGFGRGTRTIDLVSLLASVASGSGPIADLVLERAVAASDEQTVRACLAHRALALLLTAAESPKGVDAVADQVGGVLAMVT</sequence>
<gene>
    <name evidence="2" type="ORF">Pmi06nite_18100</name>
</gene>
<reference evidence="2 3" key="1">
    <citation type="submission" date="2021-01" db="EMBL/GenBank/DDBJ databases">
        <title>Whole genome shotgun sequence of Planotetraspora mira NBRC 15435.</title>
        <authorList>
            <person name="Komaki H."/>
            <person name="Tamura T."/>
        </authorList>
    </citation>
    <scope>NUCLEOTIDE SEQUENCE [LARGE SCALE GENOMIC DNA]</scope>
    <source>
        <strain evidence="2 3">NBRC 15435</strain>
    </source>
</reference>
<comment type="caution">
    <text evidence="2">The sequence shown here is derived from an EMBL/GenBank/DDBJ whole genome shotgun (WGS) entry which is preliminary data.</text>
</comment>
<dbReference type="RefSeq" id="WP_203952428.1">
    <property type="nucleotide sequence ID" value="NZ_BOOO01000009.1"/>
</dbReference>
<feature type="domain" description="Aminoglycoside phosphotransferase" evidence="1">
    <location>
        <begin position="33"/>
        <end position="240"/>
    </location>
</feature>
<dbReference type="EMBL" id="BOOO01000009">
    <property type="protein sequence ID" value="GII28368.1"/>
    <property type="molecule type" value="Genomic_DNA"/>
</dbReference>
<evidence type="ECO:0000259" key="1">
    <source>
        <dbReference type="Pfam" id="PF01636"/>
    </source>
</evidence>
<accession>A0A8J3X9A8</accession>
<dbReference type="Pfam" id="PF01636">
    <property type="entry name" value="APH"/>
    <property type="match status" value="1"/>
</dbReference>
<dbReference type="InterPro" id="IPR002575">
    <property type="entry name" value="Aminoglycoside_PTrfase"/>
</dbReference>
<dbReference type="Proteomes" id="UP000650628">
    <property type="component" value="Unassembled WGS sequence"/>
</dbReference>